<sequence>MDSSMKNAPCGFVILSNQGEIQEVNDTFLNMTGYGKEDLMHKHLESFLTIPSRIMFHSLFFPQIRLNGRIEELYLTISSKNGSLSVLLMGSKSQLRDREVIDCMIIRMSQRDDYEKELQFIKKELEGAYLAENKLRKLFETTLFSINEGIIVTDEAGMITIMNPLAEKFTGWKKEAAKGKAFDEVFQCVASKTREKQSGMVLNVIETGTNKDVFDDLILLSKDGTERFVSGTAAAIRSEDGSISGVISSFRDITKEYLQEKEIDHFLNVNLEMLCVMNGSGEFHKINKKFGSTLGYSAEELLGKSFLKFVHEEDVADTSDAIMTPGYSHEPYVFTNRFLCKDGSYKYIEWYRQPVEGHYIYSSARDVTEKILKENNLMNIAVKDELTGLYNRHFLISYLEKEMRSELENTPMIMAIMDLDHFKLVNDTWGHPVGDQQLKHTAGTILNAVRKTDMLIRFGGEEFLLILPRTSAEAAERVLEKVRTSVETNHHPVTGRQTVSIGIAEYRKGESFSEWYRRADGALYHAKETGRNRIVVSDE</sequence>
<protein>
    <submittedName>
        <fullName evidence="1">Diguanylate cyclase</fullName>
    </submittedName>
</protein>
<dbReference type="Proteomes" id="UP000594014">
    <property type="component" value="Chromosome"/>
</dbReference>
<organism evidence="1 2">
    <name type="scientific">Anoxybacterium hadale</name>
    <dbReference type="NCBI Taxonomy" id="3408580"/>
    <lineage>
        <taxon>Bacteria</taxon>
        <taxon>Bacillati</taxon>
        <taxon>Bacillota</taxon>
        <taxon>Clostridia</taxon>
        <taxon>Peptostreptococcales</taxon>
        <taxon>Anaerovoracaceae</taxon>
        <taxon>Anoxybacterium</taxon>
    </lineage>
</organism>
<dbReference type="EMBL" id="CP042469">
    <property type="protein sequence ID" value="QOX61965.1"/>
    <property type="molecule type" value="Genomic_DNA"/>
</dbReference>
<gene>
    <name evidence="1" type="ORF">FRZ06_00635</name>
</gene>
<accession>A0ACD1A6F5</accession>
<name>A0ACD1A6F5_9FIRM</name>
<keyword evidence="2" id="KW-1185">Reference proteome</keyword>
<evidence type="ECO:0000313" key="2">
    <source>
        <dbReference type="Proteomes" id="UP000594014"/>
    </source>
</evidence>
<evidence type="ECO:0000313" key="1">
    <source>
        <dbReference type="EMBL" id="QOX61965.1"/>
    </source>
</evidence>
<proteinExistence type="predicted"/>
<reference evidence="1" key="1">
    <citation type="submission" date="2019-08" db="EMBL/GenBank/DDBJ databases">
        <title>Genome sequence of Clostridiales bacterium MT110.</title>
        <authorList>
            <person name="Cao J."/>
        </authorList>
    </citation>
    <scope>NUCLEOTIDE SEQUENCE</scope>
    <source>
        <strain evidence="1">MT110</strain>
    </source>
</reference>